<organism evidence="2 3">
    <name type="scientific">Pachysolen tannophilus NRRL Y-2460</name>
    <dbReference type="NCBI Taxonomy" id="669874"/>
    <lineage>
        <taxon>Eukaryota</taxon>
        <taxon>Fungi</taxon>
        <taxon>Dikarya</taxon>
        <taxon>Ascomycota</taxon>
        <taxon>Saccharomycotina</taxon>
        <taxon>Pichiomycetes</taxon>
        <taxon>Pachysolenaceae</taxon>
        <taxon>Pachysolen</taxon>
    </lineage>
</organism>
<name>A0A1E4TQ33_PACTA</name>
<keyword evidence="1" id="KW-1133">Transmembrane helix</keyword>
<keyword evidence="1" id="KW-0472">Membrane</keyword>
<feature type="transmembrane region" description="Helical" evidence="1">
    <location>
        <begin position="115"/>
        <end position="133"/>
    </location>
</feature>
<dbReference type="Proteomes" id="UP000094236">
    <property type="component" value="Unassembled WGS sequence"/>
</dbReference>
<dbReference type="EMBL" id="KV454017">
    <property type="protein sequence ID" value="ODV93863.1"/>
    <property type="molecule type" value="Genomic_DNA"/>
</dbReference>
<dbReference type="PANTHER" id="PTHR28029:SF1">
    <property type="entry name" value="PROTEIN ILM1"/>
    <property type="match status" value="1"/>
</dbReference>
<accession>A0A1E4TQ33</accession>
<keyword evidence="3" id="KW-1185">Reference proteome</keyword>
<evidence type="ECO:0000313" key="3">
    <source>
        <dbReference type="Proteomes" id="UP000094236"/>
    </source>
</evidence>
<protein>
    <submittedName>
        <fullName evidence="2">Uncharacterized protein</fullName>
    </submittedName>
</protein>
<evidence type="ECO:0000256" key="1">
    <source>
        <dbReference type="SAM" id="Phobius"/>
    </source>
</evidence>
<dbReference type="Pfam" id="PF10311">
    <property type="entry name" value="Ilm1"/>
    <property type="match status" value="1"/>
</dbReference>
<feature type="transmembrane region" description="Helical" evidence="1">
    <location>
        <begin position="51"/>
        <end position="71"/>
    </location>
</feature>
<dbReference type="OrthoDB" id="5299849at2759"/>
<reference evidence="3" key="1">
    <citation type="submission" date="2016-05" db="EMBL/GenBank/DDBJ databases">
        <title>Comparative genomics of biotechnologically important yeasts.</title>
        <authorList>
            <consortium name="DOE Joint Genome Institute"/>
            <person name="Riley R."/>
            <person name="Haridas S."/>
            <person name="Wolfe K.H."/>
            <person name="Lopes M.R."/>
            <person name="Hittinger C.T."/>
            <person name="Goker M."/>
            <person name="Salamov A."/>
            <person name="Wisecaver J."/>
            <person name="Long T.M."/>
            <person name="Aerts A.L."/>
            <person name="Barry K."/>
            <person name="Choi C."/>
            <person name="Clum A."/>
            <person name="Coughlan A.Y."/>
            <person name="Deshpande S."/>
            <person name="Douglass A.P."/>
            <person name="Hanson S.J."/>
            <person name="Klenk H.-P."/>
            <person name="Labutti K."/>
            <person name="Lapidus A."/>
            <person name="Lindquist E."/>
            <person name="Lipzen A."/>
            <person name="Meier-Kolthoff J.P."/>
            <person name="Ohm R.A."/>
            <person name="Otillar R.P."/>
            <person name="Pangilinan J."/>
            <person name="Peng Y."/>
            <person name="Rokas A."/>
            <person name="Rosa C.A."/>
            <person name="Scheuner C."/>
            <person name="Sibirny A.A."/>
            <person name="Slot J.C."/>
            <person name="Stielow J.B."/>
            <person name="Sun H."/>
            <person name="Kurtzman C.P."/>
            <person name="Blackwell M."/>
            <person name="Grigoriev I.V."/>
            <person name="Jeffries T.W."/>
        </authorList>
    </citation>
    <scope>NUCLEOTIDE SEQUENCE [LARGE SCALE GENOMIC DNA]</scope>
    <source>
        <strain evidence="3">NRRL Y-2460</strain>
    </source>
</reference>
<proteinExistence type="predicted"/>
<dbReference type="PANTHER" id="PTHR28029">
    <property type="entry name" value="PROTEIN ILM1"/>
    <property type="match status" value="1"/>
</dbReference>
<dbReference type="AlphaFoldDB" id="A0A1E4TQ33"/>
<feature type="transmembrane region" description="Helical" evidence="1">
    <location>
        <begin position="12"/>
        <end position="31"/>
    </location>
</feature>
<feature type="non-terminal residue" evidence="2">
    <location>
        <position position="142"/>
    </location>
</feature>
<sequence length="142" mass="16547">MAIFSSRTLTYLRICFLSALSFYLLKDPIFLLEYPLAVLLARSMELPIVQMNAYDPVFGIFSFIIATLALHDLVPLFESNVTYFESIVPSRLLFFFGMAVYCCCGSSFYICNNLVFVYCFFEIFFNVLIFSSLREEKYERIK</sequence>
<evidence type="ECO:0000313" key="2">
    <source>
        <dbReference type="EMBL" id="ODV93863.1"/>
    </source>
</evidence>
<dbReference type="InterPro" id="IPR018815">
    <property type="entry name" value="Incr_loss_mito_DNA_1"/>
</dbReference>
<gene>
    <name evidence="2" type="ORF">PACTADRAFT_21761</name>
</gene>
<keyword evidence="1" id="KW-0812">Transmembrane</keyword>
<feature type="transmembrane region" description="Helical" evidence="1">
    <location>
        <begin position="92"/>
        <end position="109"/>
    </location>
</feature>